<reference evidence="6 7" key="1">
    <citation type="submission" date="2017-02" db="EMBL/GenBank/DDBJ databases">
        <authorList>
            <person name="Peterson S.W."/>
        </authorList>
    </citation>
    <scope>NUCLEOTIDE SEQUENCE [LARGE SCALE GENOMIC DNA]</scope>
    <source>
        <strain evidence="6 7">USBA 369</strain>
    </source>
</reference>
<dbReference type="SMART" id="SM00642">
    <property type="entry name" value="Aamy"/>
    <property type="match status" value="1"/>
</dbReference>
<feature type="domain" description="Glycosyl hydrolase family 13 catalytic" evidence="5">
    <location>
        <begin position="180"/>
        <end position="587"/>
    </location>
</feature>
<dbReference type="InterPro" id="IPR013780">
    <property type="entry name" value="Glyco_hydro_b"/>
</dbReference>
<evidence type="ECO:0000259" key="5">
    <source>
        <dbReference type="SMART" id="SM00642"/>
    </source>
</evidence>
<dbReference type="SUPFAM" id="SSF81296">
    <property type="entry name" value="E set domains"/>
    <property type="match status" value="1"/>
</dbReference>
<dbReference type="STRING" id="1365950.SAMN05428963_106106"/>
<dbReference type="InterPro" id="IPR011837">
    <property type="entry name" value="Glycogen_debranch_GlgX"/>
</dbReference>
<evidence type="ECO:0000313" key="6">
    <source>
        <dbReference type="EMBL" id="SKA12165.1"/>
    </source>
</evidence>
<evidence type="ECO:0000256" key="1">
    <source>
        <dbReference type="ARBA" id="ARBA00008061"/>
    </source>
</evidence>
<dbReference type="Gene3D" id="3.20.20.80">
    <property type="entry name" value="Glycosidases"/>
    <property type="match status" value="1"/>
</dbReference>
<dbReference type="AlphaFoldDB" id="A0A1T4R8A3"/>
<dbReference type="SUPFAM" id="SSF51445">
    <property type="entry name" value="(Trans)glycosidases"/>
    <property type="match status" value="1"/>
</dbReference>
<dbReference type="OrthoDB" id="3236218at2"/>
<sequence>MTSKPSASRPFIGSGQRSILQEGRNFPLGATWDGLGVNFAIFSANATKVELCIFDNEGRRELERIELPEYTDEVWHGYLPEARPGTVYGYRVHGPYEPDAGHRFNPNKLLIDPYAKQLVGGLKWGPELFAYRIGHKDKDLSFDARDSARLMPKCRVIDPAFTWGSERRPRVPWEHTIVYEAHVKGFTKLNPHVPESERGTFAGLAHARVANYLRSLGATSIELLPIHAFVDDSYLVDKGLVNYWGYNSIAFFAPAPRYLHSPFVNEFKEMVNQFHSAGIEVILDVVYNHTAEGNELGPTLSLKGIDNANYYRLLPDQKRYYINDTGTGNTVNMSHSRVLQMVADSLRYWAQEMRVDGFRFDLATILAREPEGFDENGTFLHSCRQDPVLSSVKMIAEPWDIGPGGYQVGGFPPGWAEWNDKFRDTVRAYWKGDEGMIAEFAKRISGSGDIYNKRGRRPWASVNFVTAHDGFNLNDLVSYNDKHNEANGEDNRDGHSNNHSWNHGVEGPTEDEAIIELRERQKRNIMATLLLSQGTPMILGGDEFGHTQNGNNNAYAQDNEITWLNWDAITPNGRKLLEFTRKIIAVRRAYPILQRGRFLVGDYNEELEVKDVTWLRPDAEEMVEENWLDGNARCFGMLLDGRAQPTGIKRRGAAATLLIVFNAYHDVVEFTLPEVPDGRNWVRLIDTNQPESTETPNFKFGEKYGVTGRSLLVFVLSQADLQPRNLREAIGRILDIRERPVAPGYDGE</sequence>
<dbReference type="InterPro" id="IPR014756">
    <property type="entry name" value="Ig_E-set"/>
</dbReference>
<comment type="similarity">
    <text evidence="1">Belongs to the glycosyl hydrolase 13 family.</text>
</comment>
<dbReference type="InterPro" id="IPR013783">
    <property type="entry name" value="Ig-like_fold"/>
</dbReference>
<dbReference type="GO" id="GO:0005980">
    <property type="term" value="P:glycogen catabolic process"/>
    <property type="evidence" value="ECO:0007669"/>
    <property type="project" value="InterPro"/>
</dbReference>
<dbReference type="Pfam" id="PF02922">
    <property type="entry name" value="CBM_48"/>
    <property type="match status" value="1"/>
</dbReference>
<accession>A0A1T4R8A3</accession>
<evidence type="ECO:0000256" key="4">
    <source>
        <dbReference type="SAM" id="MobiDB-lite"/>
    </source>
</evidence>
<dbReference type="EMBL" id="FUXL01000006">
    <property type="protein sequence ID" value="SKA12165.1"/>
    <property type="molecule type" value="Genomic_DNA"/>
</dbReference>
<dbReference type="PANTHER" id="PTHR43002">
    <property type="entry name" value="GLYCOGEN DEBRANCHING ENZYME"/>
    <property type="match status" value="1"/>
</dbReference>
<feature type="region of interest" description="Disordered" evidence="4">
    <location>
        <begin position="482"/>
        <end position="508"/>
    </location>
</feature>
<dbReference type="Proteomes" id="UP000190135">
    <property type="component" value="Unassembled WGS sequence"/>
</dbReference>
<dbReference type="InterPro" id="IPR017853">
    <property type="entry name" value="GH"/>
</dbReference>
<dbReference type="SUPFAM" id="SSF51011">
    <property type="entry name" value="Glycosyl hydrolase domain"/>
    <property type="match status" value="1"/>
</dbReference>
<keyword evidence="2" id="KW-0378">Hydrolase</keyword>
<protein>
    <submittedName>
        <fullName evidence="6">Glycogen operon protein</fullName>
    </submittedName>
</protein>
<dbReference type="InterPro" id="IPR044505">
    <property type="entry name" value="GlgX_Isoamylase_N_E_set"/>
</dbReference>
<dbReference type="Pfam" id="PF00128">
    <property type="entry name" value="Alpha-amylase"/>
    <property type="match status" value="1"/>
</dbReference>
<dbReference type="GO" id="GO:0004135">
    <property type="term" value="F:amylo-alpha-1,6-glucosidase activity"/>
    <property type="evidence" value="ECO:0007669"/>
    <property type="project" value="InterPro"/>
</dbReference>
<dbReference type="CDD" id="cd02856">
    <property type="entry name" value="E_set_GDE_Isoamylase_N"/>
    <property type="match status" value="1"/>
</dbReference>
<dbReference type="InterPro" id="IPR004193">
    <property type="entry name" value="Glyco_hydro_13_N"/>
</dbReference>
<keyword evidence="7" id="KW-1185">Reference proteome</keyword>
<evidence type="ECO:0000256" key="3">
    <source>
        <dbReference type="ARBA" id="ARBA00023295"/>
    </source>
</evidence>
<dbReference type="RefSeq" id="WP_078708355.1">
    <property type="nucleotide sequence ID" value="NZ_FUXL01000006.1"/>
</dbReference>
<gene>
    <name evidence="6" type="ORF">SAMN05428963_106106</name>
</gene>
<proteinExistence type="inferred from homology"/>
<feature type="compositionally biased region" description="Basic and acidic residues" evidence="4">
    <location>
        <begin position="482"/>
        <end position="496"/>
    </location>
</feature>
<dbReference type="NCBIfam" id="TIGR02100">
    <property type="entry name" value="glgX_debranch"/>
    <property type="match status" value="1"/>
</dbReference>
<evidence type="ECO:0000256" key="2">
    <source>
        <dbReference type="ARBA" id="ARBA00022801"/>
    </source>
</evidence>
<dbReference type="InterPro" id="IPR006047">
    <property type="entry name" value="GH13_cat_dom"/>
</dbReference>
<dbReference type="Gene3D" id="2.60.40.10">
    <property type="entry name" value="Immunoglobulins"/>
    <property type="match status" value="1"/>
</dbReference>
<evidence type="ECO:0000313" key="7">
    <source>
        <dbReference type="Proteomes" id="UP000190135"/>
    </source>
</evidence>
<dbReference type="Gene3D" id="2.60.40.1180">
    <property type="entry name" value="Golgi alpha-mannosidase II"/>
    <property type="match status" value="1"/>
</dbReference>
<organism evidence="6 7">
    <name type="scientific">Consotaella salsifontis</name>
    <dbReference type="NCBI Taxonomy" id="1365950"/>
    <lineage>
        <taxon>Bacteria</taxon>
        <taxon>Pseudomonadati</taxon>
        <taxon>Pseudomonadota</taxon>
        <taxon>Alphaproteobacteria</taxon>
        <taxon>Hyphomicrobiales</taxon>
        <taxon>Aurantimonadaceae</taxon>
        <taxon>Consotaella</taxon>
    </lineage>
</organism>
<name>A0A1T4R8A3_9HYPH</name>
<keyword evidence="3" id="KW-0326">Glycosidase</keyword>
<dbReference type="CDD" id="cd11326">
    <property type="entry name" value="AmyAc_Glg_debranch"/>
    <property type="match status" value="1"/>
</dbReference>